<keyword evidence="2" id="KW-0479">Metal-binding</keyword>
<dbReference type="AlphaFoldDB" id="A0A9Q5SS06"/>
<dbReference type="FunFam" id="3.60.21.10:FF:000028">
    <property type="entry name" value="Putative metallophosphoesterase"/>
    <property type="match status" value="1"/>
</dbReference>
<evidence type="ECO:0000256" key="4">
    <source>
        <dbReference type="ARBA" id="ARBA00061089"/>
    </source>
</evidence>
<organism evidence="7 8">
    <name type="scientific">Parabacteroides johnsonii</name>
    <dbReference type="NCBI Taxonomy" id="387661"/>
    <lineage>
        <taxon>Bacteria</taxon>
        <taxon>Pseudomonadati</taxon>
        <taxon>Bacteroidota</taxon>
        <taxon>Bacteroidia</taxon>
        <taxon>Bacteroidales</taxon>
        <taxon>Tannerellaceae</taxon>
        <taxon>Parabacteroides</taxon>
    </lineage>
</organism>
<keyword evidence="5" id="KW-0812">Transmembrane</keyword>
<evidence type="ECO:0000256" key="1">
    <source>
        <dbReference type="ARBA" id="ARBA00001968"/>
    </source>
</evidence>
<dbReference type="InterPro" id="IPR029052">
    <property type="entry name" value="Metallo-depent_PP-like"/>
</dbReference>
<sequence length="363" mass="41064">MPTFFVVLISIYFAGNIYIFKRGAQALVAQPFGVKVLLAVLFWSGALSFIGSFLARNTQLPVVLAHTAHEIGTGWLVFTLYMVLCLIVFDLLRLFNFPCKYGFYISLFLTLSLLSYGYYNYQHPKTEVFNIVINKQTVHNEQPLKVVSVSDIHLGYGTDKEELKQYVEMINAQKPDLILIGGDLIDNSVVPLYAEKMMEELTELKAPLGIYMVPGNHEYISGIRKSMQFIKETPIHLLRDEVVTLPGGIQIIGRDDRSNKSRLSLQELVKNIDPAKPVILLDHQPYNLSDTENAGIDLQFSGHTHRGQVWPISLITDHLFDQSYGYRKWGNSHIYVSSGLSLWGPPFRIGTDSELVVFNITCK</sequence>
<dbReference type="SUPFAM" id="SSF56300">
    <property type="entry name" value="Metallo-dependent phosphatases"/>
    <property type="match status" value="1"/>
</dbReference>
<keyword evidence="3" id="KW-0378">Hydrolase</keyword>
<accession>A0A9Q5SS06</accession>
<dbReference type="InterPro" id="IPR004843">
    <property type="entry name" value="Calcineurin-like_PHP"/>
</dbReference>
<comment type="caution">
    <text evidence="7">The sequence shown here is derived from an EMBL/GenBank/DDBJ whole genome shotgun (WGS) entry which is preliminary data.</text>
</comment>
<reference evidence="8" key="1">
    <citation type="submission" date="2017-04" db="EMBL/GenBank/DDBJ databases">
        <title>Function of individual gut microbiota members based on whole genome sequencing of pure cultures obtained from chicken caecum.</title>
        <authorList>
            <person name="Medvecky M."/>
            <person name="Cejkova D."/>
            <person name="Polansky O."/>
            <person name="Karasova D."/>
            <person name="Kubasova T."/>
            <person name="Cizek A."/>
            <person name="Rychlik I."/>
        </authorList>
    </citation>
    <scope>NUCLEOTIDE SEQUENCE [LARGE SCALE GENOMIC DNA]</scope>
    <source>
        <strain evidence="8">An42</strain>
    </source>
</reference>
<keyword evidence="5" id="KW-1133">Transmembrane helix</keyword>
<dbReference type="Pfam" id="PF00149">
    <property type="entry name" value="Metallophos"/>
    <property type="match status" value="1"/>
</dbReference>
<dbReference type="PANTHER" id="PTHR31302">
    <property type="entry name" value="TRANSMEMBRANE PROTEIN WITH METALLOPHOSPHOESTERASE DOMAIN-RELATED"/>
    <property type="match status" value="1"/>
</dbReference>
<dbReference type="PANTHER" id="PTHR31302:SF0">
    <property type="entry name" value="TRANSMEMBRANE PROTEIN WITH METALLOPHOSPHOESTERASE DOMAIN"/>
    <property type="match status" value="1"/>
</dbReference>
<comment type="cofactor">
    <cofactor evidence="1">
        <name>a divalent metal cation</name>
        <dbReference type="ChEBI" id="CHEBI:60240"/>
    </cofactor>
</comment>
<evidence type="ECO:0000256" key="3">
    <source>
        <dbReference type="ARBA" id="ARBA00022801"/>
    </source>
</evidence>
<dbReference type="Proteomes" id="UP000195975">
    <property type="component" value="Unassembled WGS sequence"/>
</dbReference>
<feature type="domain" description="Calcineurin-like phosphoesterase" evidence="6">
    <location>
        <begin position="145"/>
        <end position="306"/>
    </location>
</feature>
<dbReference type="InterPro" id="IPR051158">
    <property type="entry name" value="Metallophosphoesterase_sf"/>
</dbReference>
<dbReference type="Gene3D" id="3.60.21.10">
    <property type="match status" value="1"/>
</dbReference>
<gene>
    <name evidence="7" type="ORF">B5F96_09655</name>
</gene>
<dbReference type="GO" id="GO:0046872">
    <property type="term" value="F:metal ion binding"/>
    <property type="evidence" value="ECO:0007669"/>
    <property type="project" value="UniProtKB-KW"/>
</dbReference>
<evidence type="ECO:0000313" key="7">
    <source>
        <dbReference type="EMBL" id="OUO05290.1"/>
    </source>
</evidence>
<dbReference type="EMBL" id="NFIJ01000008">
    <property type="protein sequence ID" value="OUO05290.1"/>
    <property type="molecule type" value="Genomic_DNA"/>
</dbReference>
<protein>
    <submittedName>
        <fullName evidence="7">Metallophosphatase</fullName>
    </submittedName>
</protein>
<evidence type="ECO:0000313" key="8">
    <source>
        <dbReference type="Proteomes" id="UP000195975"/>
    </source>
</evidence>
<evidence type="ECO:0000259" key="6">
    <source>
        <dbReference type="Pfam" id="PF00149"/>
    </source>
</evidence>
<comment type="similarity">
    <text evidence="4">Belongs to the metallophosphoesterase superfamily.</text>
</comment>
<feature type="transmembrane region" description="Helical" evidence="5">
    <location>
        <begin position="6"/>
        <end position="24"/>
    </location>
</feature>
<dbReference type="GO" id="GO:0016787">
    <property type="term" value="F:hydrolase activity"/>
    <property type="evidence" value="ECO:0007669"/>
    <property type="project" value="UniProtKB-KW"/>
</dbReference>
<dbReference type="CDD" id="cd07385">
    <property type="entry name" value="MPP_YkuE_C"/>
    <property type="match status" value="1"/>
</dbReference>
<evidence type="ECO:0000256" key="2">
    <source>
        <dbReference type="ARBA" id="ARBA00022723"/>
    </source>
</evidence>
<name>A0A9Q5SS06_9BACT</name>
<proteinExistence type="inferred from homology"/>
<feature type="transmembrane region" description="Helical" evidence="5">
    <location>
        <begin position="36"/>
        <end position="55"/>
    </location>
</feature>
<evidence type="ECO:0000256" key="5">
    <source>
        <dbReference type="SAM" id="Phobius"/>
    </source>
</evidence>
<feature type="transmembrane region" description="Helical" evidence="5">
    <location>
        <begin position="101"/>
        <end position="119"/>
    </location>
</feature>
<keyword evidence="5" id="KW-0472">Membrane</keyword>
<dbReference type="RefSeq" id="WP_021861775.1">
    <property type="nucleotide sequence ID" value="NZ_CAJLBM010000061.1"/>
</dbReference>
<feature type="transmembrane region" description="Helical" evidence="5">
    <location>
        <begin position="75"/>
        <end position="94"/>
    </location>
</feature>